<dbReference type="OrthoDB" id="9984076at2759"/>
<feature type="compositionally biased region" description="Low complexity" evidence="1">
    <location>
        <begin position="96"/>
        <end position="105"/>
    </location>
</feature>
<evidence type="ECO:0000313" key="2">
    <source>
        <dbReference type="EMBL" id="CAF0848771.1"/>
    </source>
</evidence>
<feature type="region of interest" description="Disordered" evidence="1">
    <location>
        <begin position="95"/>
        <end position="116"/>
    </location>
</feature>
<reference evidence="2" key="1">
    <citation type="submission" date="2021-02" db="EMBL/GenBank/DDBJ databases">
        <authorList>
            <person name="Nowell W R."/>
        </authorList>
    </citation>
    <scope>NUCLEOTIDE SEQUENCE</scope>
</reference>
<evidence type="ECO:0008006" key="5">
    <source>
        <dbReference type="Google" id="ProtNLM"/>
    </source>
</evidence>
<evidence type="ECO:0000256" key="1">
    <source>
        <dbReference type="SAM" id="MobiDB-lite"/>
    </source>
</evidence>
<comment type="caution">
    <text evidence="2">The sequence shown here is derived from an EMBL/GenBank/DDBJ whole genome shotgun (WGS) entry which is preliminary data.</text>
</comment>
<dbReference type="GO" id="GO:0003676">
    <property type="term" value="F:nucleic acid binding"/>
    <property type="evidence" value="ECO:0007669"/>
    <property type="project" value="InterPro"/>
</dbReference>
<sequence length="265" mass="31549">MDMDKSNFTDTNCCVYVGNILCITDDELLKYCMRYGTVVQSKKIFDDFRIIEFANRTTTDNFLSIRCHRINDNNLDVKSYDKAYLYLEKMYREQQTTTNNNNTKTDNTDEEYIPSWGSPERGIKDKDYDDEIIRTTSPIRSVDNHLSRHHTDEQILTSRPITVSNFQHKNTLIIIDPTFQNIIDNEMKRIELKYEQELQTLKNDYEIKFEQNQLFIDEKICEIIQDEKANFDYIMQSALKKKEMSRNLTSDDNSKNYNKKRKLVQ</sequence>
<feature type="region of interest" description="Disordered" evidence="1">
    <location>
        <begin position="245"/>
        <end position="265"/>
    </location>
</feature>
<dbReference type="InterPro" id="IPR035979">
    <property type="entry name" value="RBD_domain_sf"/>
</dbReference>
<accession>A0A813W2E6</accession>
<dbReference type="EMBL" id="CAJNOQ010000892">
    <property type="protein sequence ID" value="CAF0848771.1"/>
    <property type="molecule type" value="Genomic_DNA"/>
</dbReference>
<dbReference type="EMBL" id="CAJOBC010000892">
    <property type="protein sequence ID" value="CAF3636444.1"/>
    <property type="molecule type" value="Genomic_DNA"/>
</dbReference>
<organism evidence="2 4">
    <name type="scientific">Didymodactylos carnosus</name>
    <dbReference type="NCBI Taxonomy" id="1234261"/>
    <lineage>
        <taxon>Eukaryota</taxon>
        <taxon>Metazoa</taxon>
        <taxon>Spiralia</taxon>
        <taxon>Gnathifera</taxon>
        <taxon>Rotifera</taxon>
        <taxon>Eurotatoria</taxon>
        <taxon>Bdelloidea</taxon>
        <taxon>Philodinida</taxon>
        <taxon>Philodinidae</taxon>
        <taxon>Didymodactylos</taxon>
    </lineage>
</organism>
<evidence type="ECO:0000313" key="4">
    <source>
        <dbReference type="Proteomes" id="UP000663829"/>
    </source>
</evidence>
<dbReference type="Proteomes" id="UP000663829">
    <property type="component" value="Unassembled WGS sequence"/>
</dbReference>
<evidence type="ECO:0000313" key="3">
    <source>
        <dbReference type="EMBL" id="CAF3636444.1"/>
    </source>
</evidence>
<dbReference type="SUPFAM" id="SSF54928">
    <property type="entry name" value="RNA-binding domain, RBD"/>
    <property type="match status" value="1"/>
</dbReference>
<protein>
    <recommendedName>
        <fullName evidence="5">RRM domain-containing protein</fullName>
    </recommendedName>
</protein>
<keyword evidence="4" id="KW-1185">Reference proteome</keyword>
<dbReference type="AlphaFoldDB" id="A0A813W2E6"/>
<proteinExistence type="predicted"/>
<gene>
    <name evidence="2" type="ORF">GPM918_LOCUS5959</name>
    <name evidence="3" type="ORF">SRO942_LOCUS5959</name>
</gene>
<name>A0A813W2E6_9BILA</name>
<dbReference type="Proteomes" id="UP000681722">
    <property type="component" value="Unassembled WGS sequence"/>
</dbReference>